<evidence type="ECO:0000256" key="2">
    <source>
        <dbReference type="ARBA" id="ARBA00023125"/>
    </source>
</evidence>
<dbReference type="PRINTS" id="PR00778">
    <property type="entry name" value="HTHARSR"/>
</dbReference>
<dbReference type="NCBIfam" id="NF033788">
    <property type="entry name" value="HTH_metalloreg"/>
    <property type="match status" value="1"/>
</dbReference>
<dbReference type="InterPro" id="IPR001845">
    <property type="entry name" value="HTH_ArsR_DNA-bd_dom"/>
</dbReference>
<dbReference type="InterPro" id="IPR011991">
    <property type="entry name" value="ArsR-like_HTH"/>
</dbReference>
<protein>
    <submittedName>
        <fullName evidence="5">Transcriptional regulator</fullName>
    </submittedName>
</protein>
<dbReference type="PROSITE" id="PS50987">
    <property type="entry name" value="HTH_ARSR_2"/>
    <property type="match status" value="1"/>
</dbReference>
<dbReference type="Pfam" id="PF12840">
    <property type="entry name" value="HTH_20"/>
    <property type="match status" value="1"/>
</dbReference>
<evidence type="ECO:0000256" key="3">
    <source>
        <dbReference type="ARBA" id="ARBA00023163"/>
    </source>
</evidence>
<keyword evidence="2" id="KW-0238">DNA-binding</keyword>
<dbReference type="PANTHER" id="PTHR43132">
    <property type="entry name" value="ARSENICAL RESISTANCE OPERON REPRESSOR ARSR-RELATED"/>
    <property type="match status" value="1"/>
</dbReference>
<keyword evidence="3" id="KW-0804">Transcription</keyword>
<keyword evidence="6" id="KW-1185">Reference proteome</keyword>
<dbReference type="RefSeq" id="WP_084393185.1">
    <property type="nucleotide sequence ID" value="NZ_BMKF01000002.1"/>
</dbReference>
<dbReference type="Gene3D" id="1.10.10.10">
    <property type="entry name" value="Winged helix-like DNA-binding domain superfamily/Winged helix DNA-binding domain"/>
    <property type="match status" value="1"/>
</dbReference>
<keyword evidence="1" id="KW-0805">Transcription regulation</keyword>
<dbReference type="PANTHER" id="PTHR43132:SF2">
    <property type="entry name" value="ARSENICAL RESISTANCE OPERON REPRESSOR ARSR-RELATED"/>
    <property type="match status" value="1"/>
</dbReference>
<evidence type="ECO:0000259" key="4">
    <source>
        <dbReference type="PROSITE" id="PS50987"/>
    </source>
</evidence>
<reference evidence="6" key="1">
    <citation type="journal article" date="2019" name="Int. J. Syst. Evol. Microbiol.">
        <title>The Global Catalogue of Microorganisms (GCM) 10K type strain sequencing project: providing services to taxonomists for standard genome sequencing and annotation.</title>
        <authorList>
            <consortium name="The Broad Institute Genomics Platform"/>
            <consortium name="The Broad Institute Genome Sequencing Center for Infectious Disease"/>
            <person name="Wu L."/>
            <person name="Ma J."/>
        </authorList>
    </citation>
    <scope>NUCLEOTIDE SEQUENCE [LARGE SCALE GENOMIC DNA]</scope>
    <source>
        <strain evidence="6">CGMCC 1.15928</strain>
    </source>
</reference>
<organism evidence="5 6">
    <name type="scientific">Henriciella pelagia</name>
    <dbReference type="NCBI Taxonomy" id="1977912"/>
    <lineage>
        <taxon>Bacteria</taxon>
        <taxon>Pseudomonadati</taxon>
        <taxon>Pseudomonadota</taxon>
        <taxon>Alphaproteobacteria</taxon>
        <taxon>Hyphomonadales</taxon>
        <taxon>Hyphomonadaceae</taxon>
        <taxon>Henriciella</taxon>
    </lineage>
</organism>
<name>A0ABQ1JYC0_9PROT</name>
<dbReference type="InterPro" id="IPR036390">
    <property type="entry name" value="WH_DNA-bd_sf"/>
</dbReference>
<evidence type="ECO:0000256" key="1">
    <source>
        <dbReference type="ARBA" id="ARBA00023015"/>
    </source>
</evidence>
<evidence type="ECO:0000313" key="5">
    <source>
        <dbReference type="EMBL" id="GGB77849.1"/>
    </source>
</evidence>
<evidence type="ECO:0000313" key="6">
    <source>
        <dbReference type="Proteomes" id="UP000628854"/>
    </source>
</evidence>
<dbReference type="EMBL" id="BMKF01000002">
    <property type="protein sequence ID" value="GGB77849.1"/>
    <property type="molecule type" value="Genomic_DNA"/>
</dbReference>
<dbReference type="InterPro" id="IPR036388">
    <property type="entry name" value="WH-like_DNA-bd_sf"/>
</dbReference>
<dbReference type="SMART" id="SM00418">
    <property type="entry name" value="HTH_ARSR"/>
    <property type="match status" value="1"/>
</dbReference>
<feature type="domain" description="HTH arsR-type" evidence="4">
    <location>
        <begin position="1"/>
        <end position="95"/>
    </location>
</feature>
<proteinExistence type="predicted"/>
<sequence>METKTAIEALSALAQERRLEVFRLLVRAGRSGMAAGAIADALGVPANTLSAQLNILSQAGLIEGMREGRSIIYSVRFDAVSELVVWLMEDCCAGERAVAGPVEMAASRCCAPETPIC</sequence>
<accession>A0ABQ1JYC0</accession>
<dbReference type="Proteomes" id="UP000628854">
    <property type="component" value="Unassembled WGS sequence"/>
</dbReference>
<comment type="caution">
    <text evidence="5">The sequence shown here is derived from an EMBL/GenBank/DDBJ whole genome shotgun (WGS) entry which is preliminary data.</text>
</comment>
<dbReference type="SUPFAM" id="SSF46785">
    <property type="entry name" value="Winged helix' DNA-binding domain"/>
    <property type="match status" value="1"/>
</dbReference>
<dbReference type="CDD" id="cd00090">
    <property type="entry name" value="HTH_ARSR"/>
    <property type="match status" value="1"/>
</dbReference>
<gene>
    <name evidence="5" type="ORF">GCM10011503_28280</name>
</gene>
<dbReference type="InterPro" id="IPR051011">
    <property type="entry name" value="Metal_resp_trans_reg"/>
</dbReference>